<reference evidence="1 2" key="1">
    <citation type="submission" date="2020-08" db="EMBL/GenBank/DDBJ databases">
        <title>The Agave Microbiome: Exploring the role of microbial communities in plant adaptations to desert environments.</title>
        <authorList>
            <person name="Partida-Martinez L.P."/>
        </authorList>
    </citation>
    <scope>NUCLEOTIDE SEQUENCE [LARGE SCALE GENOMIC DNA]</scope>
    <source>
        <strain evidence="1 2">AT3.9</strain>
    </source>
</reference>
<sequence length="181" mass="20509">MLTWFVGFLKRFGASLIKTARGDWSQLSIFDKCSMGITCVSTCLGLYAISPELEVLQQIRDRLAPPIRKEDVVYVRRAARDGEAVAIELQKTRTDEPVSYEVWMCSGEGGRELIFFGSGRFGREENSVTLRNVLSENPSQVLLKVADADRVYARHEEWDLYRSVKETDTKILHGDVQCGEI</sequence>
<dbReference type="RefSeq" id="WP_183446745.1">
    <property type="nucleotide sequence ID" value="NZ_JACHWB010000001.1"/>
</dbReference>
<accession>A0A7W4VHS3</accession>
<protein>
    <submittedName>
        <fullName evidence="1">Uncharacterized protein</fullName>
    </submittedName>
</protein>
<name>A0A7W4VHS3_9HYPH</name>
<gene>
    <name evidence="1" type="ORF">FHR70_000481</name>
</gene>
<proteinExistence type="predicted"/>
<dbReference type="EMBL" id="JACHWB010000001">
    <property type="protein sequence ID" value="MBB3017441.1"/>
    <property type="molecule type" value="Genomic_DNA"/>
</dbReference>
<dbReference type="Proteomes" id="UP000532010">
    <property type="component" value="Unassembled WGS sequence"/>
</dbReference>
<evidence type="ECO:0000313" key="1">
    <source>
        <dbReference type="EMBL" id="MBB3017441.1"/>
    </source>
</evidence>
<comment type="caution">
    <text evidence="1">The sequence shown here is derived from an EMBL/GenBank/DDBJ whole genome shotgun (WGS) entry which is preliminary data.</text>
</comment>
<organism evidence="1 2">
    <name type="scientific">Microvirga lupini</name>
    <dbReference type="NCBI Taxonomy" id="420324"/>
    <lineage>
        <taxon>Bacteria</taxon>
        <taxon>Pseudomonadati</taxon>
        <taxon>Pseudomonadota</taxon>
        <taxon>Alphaproteobacteria</taxon>
        <taxon>Hyphomicrobiales</taxon>
        <taxon>Methylobacteriaceae</taxon>
        <taxon>Microvirga</taxon>
    </lineage>
</organism>
<keyword evidence="2" id="KW-1185">Reference proteome</keyword>
<dbReference type="AlphaFoldDB" id="A0A7W4VHS3"/>
<evidence type="ECO:0000313" key="2">
    <source>
        <dbReference type="Proteomes" id="UP000532010"/>
    </source>
</evidence>